<dbReference type="SUPFAM" id="SSF53756">
    <property type="entry name" value="UDP-Glycosyltransferase/glycogen phosphorylase"/>
    <property type="match status" value="1"/>
</dbReference>
<dbReference type="GO" id="GO:0016757">
    <property type="term" value="F:glycosyltransferase activity"/>
    <property type="evidence" value="ECO:0007669"/>
    <property type="project" value="UniProtKB-KW"/>
</dbReference>
<dbReference type="Proteomes" id="UP000199399">
    <property type="component" value="Unassembled WGS sequence"/>
</dbReference>
<dbReference type="RefSeq" id="WP_093740252.1">
    <property type="nucleotide sequence ID" value="NZ_FNBP01000002.1"/>
</dbReference>
<dbReference type="InterPro" id="IPR055270">
    <property type="entry name" value="Glyco_tran_10_C"/>
</dbReference>
<dbReference type="EMBL" id="FNBP01000002">
    <property type="protein sequence ID" value="SDF63582.1"/>
    <property type="molecule type" value="Genomic_DNA"/>
</dbReference>
<proteinExistence type="predicted"/>
<reference evidence="3" key="1">
    <citation type="submission" date="2016-10" db="EMBL/GenBank/DDBJ databases">
        <authorList>
            <person name="Varghese N."/>
            <person name="Submissions S."/>
        </authorList>
    </citation>
    <scope>NUCLEOTIDE SEQUENCE [LARGE SCALE GENOMIC DNA]</scope>
    <source>
        <strain evidence="3">DSM 16477</strain>
    </source>
</reference>
<dbReference type="OrthoDB" id="9791032at2"/>
<organism evidence="2 3">
    <name type="scientific">Sulfitobacter delicatus</name>
    <dbReference type="NCBI Taxonomy" id="218672"/>
    <lineage>
        <taxon>Bacteria</taxon>
        <taxon>Pseudomonadati</taxon>
        <taxon>Pseudomonadota</taxon>
        <taxon>Alphaproteobacteria</taxon>
        <taxon>Rhodobacterales</taxon>
        <taxon>Roseobacteraceae</taxon>
        <taxon>Sulfitobacter</taxon>
    </lineage>
</organism>
<evidence type="ECO:0000313" key="2">
    <source>
        <dbReference type="EMBL" id="SDF63582.1"/>
    </source>
</evidence>
<dbReference type="AlphaFoldDB" id="A0A1G7MP60"/>
<name>A0A1G7MP60_9RHOB</name>
<dbReference type="InterPro" id="IPR038577">
    <property type="entry name" value="GT10-like_C_sf"/>
</dbReference>
<evidence type="ECO:0000259" key="1">
    <source>
        <dbReference type="Pfam" id="PF00852"/>
    </source>
</evidence>
<protein>
    <submittedName>
        <fullName evidence="2">Glycosyltransferase family 10 (Fucosyltransferase) C-term</fullName>
    </submittedName>
</protein>
<feature type="domain" description="Fucosyltransferase C-terminal" evidence="1">
    <location>
        <begin position="139"/>
        <end position="222"/>
    </location>
</feature>
<keyword evidence="2" id="KW-0328">Glycosyltransferase</keyword>
<evidence type="ECO:0000313" key="3">
    <source>
        <dbReference type="Proteomes" id="UP000199399"/>
    </source>
</evidence>
<sequence length="286" mass="31787">MTNPAIAVLPYGQKLGSKHATRPLDDLIWPLGRPERLRRGTVADLSSDDHLIVFPKTNMHYQPSFGLRAKVTLMVVEPSVIHGRHLKLLRLTHRRFFRVLSHDEALVQAIPNGIPFVYGTSMVANPEQVDLIKRHNISLIASNKRDFAGHVLRHEIVDAVRARGLDVALLGRGYAPFENKADGLAPYRFSVVIENIQERNYFTEKIVDAVLCETVPIYWGCPNIGDYMDTGGMVICDRADALLGAIQQADVAQYGALLPALRGAKPQAHQWADLYGRAARAVLDSL</sequence>
<keyword evidence="3" id="KW-1185">Reference proteome</keyword>
<dbReference type="Pfam" id="PF00852">
    <property type="entry name" value="Glyco_transf_10"/>
    <property type="match status" value="1"/>
</dbReference>
<keyword evidence="2" id="KW-0808">Transferase</keyword>
<dbReference type="Gene3D" id="3.40.50.11660">
    <property type="entry name" value="Glycosyl transferase family 10, C-terminal domain"/>
    <property type="match status" value="1"/>
</dbReference>
<gene>
    <name evidence="2" type="ORF">SAMN04489759_102620</name>
</gene>
<accession>A0A1G7MP60</accession>
<dbReference type="STRING" id="218672.SAMN04489759_102620"/>